<dbReference type="Proteomes" id="UP001732700">
    <property type="component" value="Chromosome 4A"/>
</dbReference>
<evidence type="ECO:0000313" key="1">
    <source>
        <dbReference type="EnsemblPlants" id="AVESA.00010b.r2.4AG0636130.1.CDS"/>
    </source>
</evidence>
<organism evidence="1 2">
    <name type="scientific">Avena sativa</name>
    <name type="common">Oat</name>
    <dbReference type="NCBI Taxonomy" id="4498"/>
    <lineage>
        <taxon>Eukaryota</taxon>
        <taxon>Viridiplantae</taxon>
        <taxon>Streptophyta</taxon>
        <taxon>Embryophyta</taxon>
        <taxon>Tracheophyta</taxon>
        <taxon>Spermatophyta</taxon>
        <taxon>Magnoliopsida</taxon>
        <taxon>Liliopsida</taxon>
        <taxon>Poales</taxon>
        <taxon>Poaceae</taxon>
        <taxon>BOP clade</taxon>
        <taxon>Pooideae</taxon>
        <taxon>Poodae</taxon>
        <taxon>Poeae</taxon>
        <taxon>Poeae Chloroplast Group 1 (Aveneae type)</taxon>
        <taxon>Aveninae</taxon>
        <taxon>Avena</taxon>
    </lineage>
</organism>
<keyword evidence="2" id="KW-1185">Reference proteome</keyword>
<name>A0ACD5WJS7_AVESA</name>
<dbReference type="EnsemblPlants" id="AVESA.00010b.r2.4AG0636130.1">
    <property type="protein sequence ID" value="AVESA.00010b.r2.4AG0636130.1.CDS"/>
    <property type="gene ID" value="AVESA.00010b.r2.4AG0636130"/>
</dbReference>
<accession>A0ACD5WJS7</accession>
<proteinExistence type="predicted"/>
<reference evidence="1" key="2">
    <citation type="submission" date="2025-09" db="UniProtKB">
        <authorList>
            <consortium name="EnsemblPlants"/>
        </authorList>
    </citation>
    <scope>IDENTIFICATION</scope>
</reference>
<evidence type="ECO:0000313" key="2">
    <source>
        <dbReference type="Proteomes" id="UP001732700"/>
    </source>
</evidence>
<sequence length="125" mass="13814">MALRFLVTRMPTTAAAALKTPPVSRGSPASHSRPFSAPPRQVEQHPKGKLDLESATKEELMRETELLSKKADETLAHVWEYNEKLIPGVLRNVCKRIGIMACFGCAAEITSWMISSREPTVGHSE</sequence>
<reference evidence="1" key="1">
    <citation type="submission" date="2021-05" db="EMBL/GenBank/DDBJ databases">
        <authorList>
            <person name="Scholz U."/>
            <person name="Mascher M."/>
            <person name="Fiebig A."/>
        </authorList>
    </citation>
    <scope>NUCLEOTIDE SEQUENCE [LARGE SCALE GENOMIC DNA]</scope>
</reference>
<protein>
    <submittedName>
        <fullName evidence="1">Uncharacterized protein</fullName>
    </submittedName>
</protein>